<dbReference type="Gene3D" id="2.40.30.10">
    <property type="entry name" value="Translation factors"/>
    <property type="match status" value="1"/>
</dbReference>
<evidence type="ECO:0000313" key="14">
    <source>
        <dbReference type="EMBL" id="ADU25609.1"/>
    </source>
</evidence>
<evidence type="ECO:0000256" key="2">
    <source>
        <dbReference type="ARBA" id="ARBA00022448"/>
    </source>
</evidence>
<dbReference type="Gene3D" id="2.10.240.10">
    <property type="entry name" value="Dihydroorotate dehydrogenase, electron transfer subunit"/>
    <property type="match status" value="1"/>
</dbReference>
<dbReference type="InterPro" id="IPR017938">
    <property type="entry name" value="Riboflavin_synthase-like_b-brl"/>
</dbReference>
<keyword evidence="15" id="KW-1185">Reference proteome</keyword>
<evidence type="ECO:0000256" key="8">
    <source>
        <dbReference type="ARBA" id="ARBA00023004"/>
    </source>
</evidence>
<evidence type="ECO:0000256" key="6">
    <source>
        <dbReference type="ARBA" id="ARBA00022827"/>
    </source>
</evidence>
<comment type="cofactor">
    <cofactor evidence="12">
        <name>[2Fe-2S] cluster</name>
        <dbReference type="ChEBI" id="CHEBI:190135"/>
    </cofactor>
    <text evidence="12">Binds 1 [2Fe-2S] cluster per subunit.</text>
</comment>
<dbReference type="EMBL" id="CP002400">
    <property type="protein sequence ID" value="ADU25609.1"/>
    <property type="molecule type" value="Genomic_DNA"/>
</dbReference>
<evidence type="ECO:0000256" key="9">
    <source>
        <dbReference type="ARBA" id="ARBA00023014"/>
    </source>
</evidence>
<keyword evidence="2" id="KW-0813">Transport</keyword>
<proteinExistence type="inferred from homology"/>
<dbReference type="InterPro" id="IPR037117">
    <property type="entry name" value="Dihydroorotate_DH_ele_sf"/>
</dbReference>
<keyword evidence="9 12" id="KW-0411">Iron-sulfur</keyword>
<gene>
    <name evidence="14" type="ordered locus">Ethha_0018</name>
</gene>
<feature type="binding site" evidence="12">
    <location>
        <position position="223"/>
    </location>
    <ligand>
        <name>[2Fe-2S] cluster</name>
        <dbReference type="ChEBI" id="CHEBI:190135"/>
    </ligand>
</feature>
<comment type="similarity">
    <text evidence="1">Belongs to the PyrK family.</text>
</comment>
<feature type="binding site" evidence="12">
    <location>
        <position position="242"/>
    </location>
    <ligand>
        <name>[2Fe-2S] cluster</name>
        <dbReference type="ChEBI" id="CHEBI:190135"/>
    </ligand>
</feature>
<dbReference type="GO" id="GO:0046872">
    <property type="term" value="F:metal ion binding"/>
    <property type="evidence" value="ECO:0007669"/>
    <property type="project" value="UniProtKB-KW"/>
</dbReference>
<evidence type="ECO:0000313" key="15">
    <source>
        <dbReference type="Proteomes" id="UP000001551"/>
    </source>
</evidence>
<dbReference type="HOGENOM" id="CLU_003827_1_2_9"/>
<evidence type="ECO:0000256" key="12">
    <source>
        <dbReference type="PIRSR" id="PIRSR006816-2"/>
    </source>
</evidence>
<dbReference type="Gene3D" id="3.40.50.80">
    <property type="entry name" value="Nucleotide-binding domain of ferredoxin-NADP reductase (FNR) module"/>
    <property type="match status" value="1"/>
</dbReference>
<dbReference type="Proteomes" id="UP000001551">
    <property type="component" value="Chromosome"/>
</dbReference>
<dbReference type="InterPro" id="IPR012165">
    <property type="entry name" value="Cyt_c3_hydrogenase_gsu"/>
</dbReference>
<dbReference type="GO" id="GO:0050660">
    <property type="term" value="F:flavin adenine dinucleotide binding"/>
    <property type="evidence" value="ECO:0007669"/>
    <property type="project" value="InterPro"/>
</dbReference>
<evidence type="ECO:0000256" key="3">
    <source>
        <dbReference type="ARBA" id="ARBA00022630"/>
    </source>
</evidence>
<evidence type="ECO:0000256" key="1">
    <source>
        <dbReference type="ARBA" id="ARBA00006422"/>
    </source>
</evidence>
<dbReference type="GO" id="GO:0016491">
    <property type="term" value="F:oxidoreductase activity"/>
    <property type="evidence" value="ECO:0007669"/>
    <property type="project" value="InterPro"/>
</dbReference>
<organism evidence="14 15">
    <name type="scientific">Ethanoligenens harbinense (strain DSM 18485 / JCM 12961 / CGMCC 1.5033 / YUAN-3)</name>
    <dbReference type="NCBI Taxonomy" id="663278"/>
    <lineage>
        <taxon>Bacteria</taxon>
        <taxon>Bacillati</taxon>
        <taxon>Bacillota</taxon>
        <taxon>Clostridia</taxon>
        <taxon>Eubacteriales</taxon>
        <taxon>Oscillospiraceae</taxon>
        <taxon>Ethanoligenens</taxon>
    </lineage>
</organism>
<dbReference type="STRING" id="663278.Ethha_0018"/>
<dbReference type="KEGG" id="eha:Ethha_0018"/>
<keyword evidence="4 12" id="KW-0001">2Fe-2S</keyword>
<evidence type="ECO:0000256" key="7">
    <source>
        <dbReference type="ARBA" id="ARBA00022982"/>
    </source>
</evidence>
<dbReference type="SUPFAM" id="SSF52343">
    <property type="entry name" value="Ferredoxin reductase-like, C-terminal NADP-linked domain"/>
    <property type="match status" value="1"/>
</dbReference>
<feature type="binding site" evidence="12">
    <location>
        <position position="226"/>
    </location>
    <ligand>
        <name>[2Fe-2S] cluster</name>
        <dbReference type="ChEBI" id="CHEBI:190135"/>
    </ligand>
</feature>
<dbReference type="InterPro" id="IPR019480">
    <property type="entry name" value="Dihydroorotate_DH_Fe-S-bd"/>
</dbReference>
<sequence length="255" mass="26956">MTISALPCPVLSRENIAAGVYDVWLSAPQAEQAKPGQFVGVRCEGFTLRRPVSICEIDRARGRLRLIFEERGEGTRWMTSVRVGETMDLLAPLGNGFNLGDAGRAAVFVGGGIGVPPLLEAAKPFAGHADAILGFRSKPNVILKADFERFGAHVTVVTQDGTEGETGVVTPPLEKRLDSAPCGVIFACGPRPMLAAVAGVAEARGIPCFVSMEARMACGVGACLSCAIPVKVGNEVQNWHVCKNGPVFDAARIVW</sequence>
<protein>
    <submittedName>
        <fullName evidence="14">Dihydroorotate dehydrogenase, electron transfer subunit, iron-sulfur cluster binding domain</fullName>
    </submittedName>
</protein>
<dbReference type="CDD" id="cd06218">
    <property type="entry name" value="DHOD_e_trans"/>
    <property type="match status" value="1"/>
</dbReference>
<feature type="domain" description="FAD-binding FR-type" evidence="13">
    <location>
        <begin position="3"/>
        <end position="99"/>
    </location>
</feature>
<comment type="cofactor">
    <cofactor evidence="11">
        <name>FAD</name>
        <dbReference type="ChEBI" id="CHEBI:57692"/>
    </cofactor>
    <text evidence="11">Binds 1 FAD per subunit.</text>
</comment>
<comment type="cofactor">
    <cofactor evidence="10">
        <name>[2Fe-2S] cluster</name>
        <dbReference type="ChEBI" id="CHEBI:190135"/>
    </cofactor>
</comment>
<reference evidence="14 15" key="1">
    <citation type="submission" date="2010-12" db="EMBL/GenBank/DDBJ databases">
        <title>Complete sequence of Ethanoligenens harbinense YUAN-3.</title>
        <authorList>
            <person name="Lucas S."/>
            <person name="Copeland A."/>
            <person name="Lapidus A."/>
            <person name="Cheng J.-F."/>
            <person name="Bruce D."/>
            <person name="Goodwin L."/>
            <person name="Pitluck S."/>
            <person name="Chertkov O."/>
            <person name="Misra M."/>
            <person name="Detter J.C."/>
            <person name="Han C."/>
            <person name="Tapia R."/>
            <person name="Land M."/>
            <person name="Hauser L."/>
            <person name="Jeffries C."/>
            <person name="Kyrpides N."/>
            <person name="Ivanova N."/>
            <person name="Mikhailova N."/>
            <person name="Wang A."/>
            <person name="Mouttaki H."/>
            <person name="He Z."/>
            <person name="Zhou J."/>
            <person name="Hemme C.L."/>
            <person name="Woyke T."/>
        </authorList>
    </citation>
    <scope>NUCLEOTIDE SEQUENCE [LARGE SCALE GENOMIC DNA]</scope>
    <source>
        <strain evidence="15">DSM 18485 / JCM 12961 / CGMCC 1.5033 / YUAN-3</strain>
    </source>
</reference>
<dbReference type="SUPFAM" id="SSF63380">
    <property type="entry name" value="Riboflavin synthase domain-like"/>
    <property type="match status" value="1"/>
</dbReference>
<keyword evidence="3 11" id="KW-0285">Flavoprotein</keyword>
<dbReference type="GO" id="GO:0006221">
    <property type="term" value="P:pyrimidine nucleotide biosynthetic process"/>
    <property type="evidence" value="ECO:0007669"/>
    <property type="project" value="InterPro"/>
</dbReference>
<keyword evidence="5 12" id="KW-0479">Metal-binding</keyword>
<evidence type="ECO:0000256" key="10">
    <source>
        <dbReference type="ARBA" id="ARBA00034078"/>
    </source>
</evidence>
<dbReference type="eggNOG" id="COG0543">
    <property type="taxonomic scope" value="Bacteria"/>
</dbReference>
<dbReference type="Pfam" id="PF10418">
    <property type="entry name" value="DHODB_Fe-S_bind"/>
    <property type="match status" value="1"/>
</dbReference>
<dbReference type="PANTHER" id="PTHR43513">
    <property type="entry name" value="DIHYDROOROTATE DEHYDROGENASE B (NAD(+)), ELECTRON TRANSFER SUBUNIT"/>
    <property type="match status" value="1"/>
</dbReference>
<evidence type="ECO:0000256" key="11">
    <source>
        <dbReference type="PIRSR" id="PIRSR006816-1"/>
    </source>
</evidence>
<keyword evidence="6 11" id="KW-0274">FAD</keyword>
<evidence type="ECO:0000256" key="5">
    <source>
        <dbReference type="ARBA" id="ARBA00022723"/>
    </source>
</evidence>
<feature type="binding site" evidence="11">
    <location>
        <begin position="50"/>
        <end position="53"/>
    </location>
    <ligand>
        <name>FAD</name>
        <dbReference type="ChEBI" id="CHEBI:57692"/>
    </ligand>
</feature>
<keyword evidence="7" id="KW-0249">Electron transport</keyword>
<dbReference type="PIRSF" id="PIRSF006816">
    <property type="entry name" value="Cyc3_hyd_g"/>
    <property type="match status" value="1"/>
</dbReference>
<dbReference type="RefSeq" id="WP_013483990.1">
    <property type="nucleotide sequence ID" value="NC_014828.1"/>
</dbReference>
<dbReference type="AlphaFoldDB" id="E6U5E2"/>
<dbReference type="PRINTS" id="PR00409">
    <property type="entry name" value="PHDIOXRDTASE"/>
</dbReference>
<dbReference type="InterPro" id="IPR039261">
    <property type="entry name" value="FNR_nucleotide-bd"/>
</dbReference>
<keyword evidence="8 12" id="KW-0408">Iron</keyword>
<dbReference type="PANTHER" id="PTHR43513:SF3">
    <property type="entry name" value="DIHYDROOROTATE DEHYDROGENASE B (NAD(+)), ELECTRON TRANSFER SUBUNIT-RELATED"/>
    <property type="match status" value="1"/>
</dbReference>
<dbReference type="GO" id="GO:0051537">
    <property type="term" value="F:2 iron, 2 sulfur cluster binding"/>
    <property type="evidence" value="ECO:0007669"/>
    <property type="project" value="UniProtKB-KW"/>
</dbReference>
<evidence type="ECO:0000256" key="4">
    <source>
        <dbReference type="ARBA" id="ARBA00022714"/>
    </source>
</evidence>
<dbReference type="PROSITE" id="PS51384">
    <property type="entry name" value="FAD_FR"/>
    <property type="match status" value="1"/>
</dbReference>
<evidence type="ECO:0000259" key="13">
    <source>
        <dbReference type="PROSITE" id="PS51384"/>
    </source>
</evidence>
<dbReference type="InterPro" id="IPR050353">
    <property type="entry name" value="PyrK_electron_transfer"/>
</dbReference>
<accession>E6U5E2</accession>
<feature type="binding site" evidence="11">
    <location>
        <begin position="74"/>
        <end position="75"/>
    </location>
    <ligand>
        <name>FAD</name>
        <dbReference type="ChEBI" id="CHEBI:57692"/>
    </ligand>
</feature>
<feature type="binding site" evidence="12">
    <location>
        <position position="218"/>
    </location>
    <ligand>
        <name>[2Fe-2S] cluster</name>
        <dbReference type="ChEBI" id="CHEBI:190135"/>
    </ligand>
</feature>
<name>E6U5E2_ETHHY</name>
<dbReference type="InterPro" id="IPR017927">
    <property type="entry name" value="FAD-bd_FR_type"/>
</dbReference>